<dbReference type="Proteomes" id="UP001143856">
    <property type="component" value="Unassembled WGS sequence"/>
</dbReference>
<accession>A0ACC1NQ24</accession>
<proteinExistence type="predicted"/>
<gene>
    <name evidence="1" type="ORF">NUW58_g6700</name>
</gene>
<protein>
    <submittedName>
        <fullName evidence="1">Uncharacterized protein</fullName>
    </submittedName>
</protein>
<sequence length="1043" mass="115147">MSSILNKSPDSHKDQASLSGDMSGPESVIVVKVEDVDVDVDADASMSTSDMVEETTVPHSKIQTDNSRPLAHKGIMGNSFESSTSLLSDHSDLSSPPSSTPSSSKATTPIDLGLAKELVKTPITSNTPSTRRQSYDVRPRVSIPTDIALQDYAHQCIAAAESSRLNPYALHPDEYAILREHISHAQVTTYLNIRNGILRLWINNPRIGVARDEAVGCAKDPRWYDVASVCYDWLVRSGHINFGSVEVPTAGKQHKKTRPPIRGKTVVVIGAGMSGLGCARQLDNLFKQYANQFYDLEQDPPHVIVLEGRDRLGGRVYSRAVDSSKSPHMVGFRGRRHSVEFGGMIITGFERGNPLNILVRGQMALPYHALRPDAILYDTNGKAVDEERDRMVEKLFNDCLERVSHYKFKNDPSKLIEGNKDLIDEGRDSTSEGHKSIADVEEATAALPQAPPISKQSLGPQISLVPVSTDRATGRAHVEPGTPTALKAAYKARLMGWTLKEGITEDHDLELDTAAKAPTATLGSVVDEAINQYKNLVDLTAQDLRLMNWHVANLEYSNATNYHQLSIGGWDLDAGNEWEGKHTMVVGGFQNVPLGLAIAPSRLDIRKSTAVKKISYDPEGVAGTRVECEDGSIIEADYVVSTIPLGVLKHESIEFQPPLPKPKADAIGRLGFGILNKIILVYDHAFWDADADIFGCLRAPLSRHSLKQSDYASQRGRCFQWFNVSNTTGVPVLLALMAGDAGFDTEHSNNDELVTEATEVLRSVFGAKVPQPVHSLVTRWGSDRFARGSYSSAGPNMRVDDYQIMAQPAGNLFFAGEHTTNTHPATVHGAYLSGLRAASEVLDAMIGPVQVPVPLVVPKESLFLLSSRLKRKEPEEGLSPKAAKQARIDAYELAVWQHVVSQHGERPWRPPKVAGNPYLLYSKVNYEAARTQCQVGRRTGKGKPSPNEVRIMASKMWKEATPEERKPFEEQAAQQKRNYNEAVRKWEEQAKDWDSRYLEARAEYEKNHKLILDENETESVRERRRVKVDSYAESEGSAAELEP</sequence>
<evidence type="ECO:0000313" key="1">
    <source>
        <dbReference type="EMBL" id="KAJ2981387.1"/>
    </source>
</evidence>
<organism evidence="1 2">
    <name type="scientific">Xylaria curta</name>
    <dbReference type="NCBI Taxonomy" id="42375"/>
    <lineage>
        <taxon>Eukaryota</taxon>
        <taxon>Fungi</taxon>
        <taxon>Dikarya</taxon>
        <taxon>Ascomycota</taxon>
        <taxon>Pezizomycotina</taxon>
        <taxon>Sordariomycetes</taxon>
        <taxon>Xylariomycetidae</taxon>
        <taxon>Xylariales</taxon>
        <taxon>Xylariaceae</taxon>
        <taxon>Xylaria</taxon>
    </lineage>
</organism>
<evidence type="ECO:0000313" key="2">
    <source>
        <dbReference type="Proteomes" id="UP001143856"/>
    </source>
</evidence>
<dbReference type="EMBL" id="JAPDGR010001569">
    <property type="protein sequence ID" value="KAJ2981387.1"/>
    <property type="molecule type" value="Genomic_DNA"/>
</dbReference>
<keyword evidence="2" id="KW-1185">Reference proteome</keyword>
<name>A0ACC1NQ24_9PEZI</name>
<comment type="caution">
    <text evidence="1">The sequence shown here is derived from an EMBL/GenBank/DDBJ whole genome shotgun (WGS) entry which is preliminary data.</text>
</comment>
<reference evidence="1" key="1">
    <citation type="submission" date="2022-10" db="EMBL/GenBank/DDBJ databases">
        <title>Genome Sequence of Xylaria curta.</title>
        <authorList>
            <person name="Buettner E."/>
        </authorList>
    </citation>
    <scope>NUCLEOTIDE SEQUENCE</scope>
    <source>
        <strain evidence="1">Babe10</strain>
    </source>
</reference>